<evidence type="ECO:0000256" key="1">
    <source>
        <dbReference type="SAM" id="MobiDB-lite"/>
    </source>
</evidence>
<accession>A0AA96MI23</accession>
<organism evidence="2">
    <name type="scientific">Halisarca dujardinii</name>
    <name type="common">Dujardin's slime sponge</name>
    <dbReference type="NCBI Taxonomy" id="2583056"/>
    <lineage>
        <taxon>Eukaryota</taxon>
        <taxon>Metazoa</taxon>
        <taxon>Porifera</taxon>
        <taxon>Demospongiae</taxon>
        <taxon>Verongimorpha</taxon>
        <taxon>Chondrillida</taxon>
        <taxon>Halisarcidae</taxon>
        <taxon>Halisarca</taxon>
    </lineage>
</organism>
<proteinExistence type="evidence at transcript level"/>
<evidence type="ECO:0000313" key="2">
    <source>
        <dbReference type="EMBL" id="WNS50056.1"/>
    </source>
</evidence>
<protein>
    <submittedName>
        <fullName evidence="2">Uncharacterized protein 10</fullName>
    </submittedName>
</protein>
<feature type="region of interest" description="Disordered" evidence="1">
    <location>
        <begin position="1"/>
        <end position="37"/>
    </location>
</feature>
<sequence length="130" mass="14535">MGNNVRPTRPRQPTRYGDKLQRGQPARHMFGPLGPRVGQWARWVVPLLVRVVFGPPRIPDDHWPRRPPAEPQPEDPTTKPKQEGSPKKPQPAECPNTKPKSEGSTTKPKPEPAETGRQNGSAEDFPDVDD</sequence>
<feature type="compositionally biased region" description="Basic and acidic residues" evidence="1">
    <location>
        <begin position="76"/>
        <end position="86"/>
    </location>
</feature>
<feature type="compositionally biased region" description="Basic and acidic residues" evidence="1">
    <location>
        <begin position="58"/>
        <end position="68"/>
    </location>
</feature>
<name>A0AA96MI23_HALDU</name>
<feature type="region of interest" description="Disordered" evidence="1">
    <location>
        <begin position="54"/>
        <end position="130"/>
    </location>
</feature>
<reference evidence="2" key="1">
    <citation type="submission" date="2023-08" db="EMBL/GenBank/DDBJ databases">
        <authorList>
            <person name="Adameyko K."/>
            <person name="Kravchuk O."/>
            <person name="Lyupina Y."/>
        </authorList>
    </citation>
    <scope>NUCLEOTIDE SEQUENCE</scope>
</reference>
<dbReference type="EMBL" id="OR460133">
    <property type="protein sequence ID" value="WNS50056.1"/>
    <property type="molecule type" value="mRNA"/>
</dbReference>
<dbReference type="AlphaFoldDB" id="A0AA96MI23"/>